<dbReference type="Pfam" id="PF01381">
    <property type="entry name" value="HTH_3"/>
    <property type="match status" value="1"/>
</dbReference>
<evidence type="ECO:0000259" key="1">
    <source>
        <dbReference type="PROSITE" id="PS50943"/>
    </source>
</evidence>
<feature type="domain" description="HTH cro/C1-type" evidence="1">
    <location>
        <begin position="8"/>
        <end position="62"/>
    </location>
</feature>
<name>A0A6M0INX3_9BACT</name>
<dbReference type="PROSITE" id="PS50943">
    <property type="entry name" value="HTH_CROC1"/>
    <property type="match status" value="1"/>
</dbReference>
<organism evidence="2 3">
    <name type="scientific">Spirosoma agri</name>
    <dbReference type="NCBI Taxonomy" id="1987381"/>
    <lineage>
        <taxon>Bacteria</taxon>
        <taxon>Pseudomonadati</taxon>
        <taxon>Bacteroidota</taxon>
        <taxon>Cytophagia</taxon>
        <taxon>Cytophagales</taxon>
        <taxon>Cytophagaceae</taxon>
        <taxon>Spirosoma</taxon>
    </lineage>
</organism>
<dbReference type="RefSeq" id="WP_164042392.1">
    <property type="nucleotide sequence ID" value="NZ_JAAGNZ010000002.1"/>
</dbReference>
<sequence length="83" mass="9291">MNAIATKLRKLRELYGYPQEYVAYQMGISQAAYSKKENGKTELSLTVLEQLASLYQISMLDLIALSLPDLLILAIPKTIRANS</sequence>
<dbReference type="InterPro" id="IPR001387">
    <property type="entry name" value="Cro/C1-type_HTH"/>
</dbReference>
<dbReference type="Proteomes" id="UP000477386">
    <property type="component" value="Unassembled WGS sequence"/>
</dbReference>
<reference evidence="2 3" key="1">
    <citation type="submission" date="2020-02" db="EMBL/GenBank/DDBJ databases">
        <title>Draft genome sequence of two Spirosoma agri KCTC 52727 and Spirosoma terrae KCTC 52035.</title>
        <authorList>
            <person name="Rojas J."/>
            <person name="Ambika Manirajan B."/>
            <person name="Ratering S."/>
            <person name="Suarez C."/>
            <person name="Schnell S."/>
        </authorList>
    </citation>
    <scope>NUCLEOTIDE SEQUENCE [LARGE SCALE GENOMIC DNA]</scope>
    <source>
        <strain evidence="2 3">KCTC 52727</strain>
    </source>
</reference>
<dbReference type="SMART" id="SM00530">
    <property type="entry name" value="HTH_XRE"/>
    <property type="match status" value="1"/>
</dbReference>
<evidence type="ECO:0000313" key="3">
    <source>
        <dbReference type="Proteomes" id="UP000477386"/>
    </source>
</evidence>
<dbReference type="InterPro" id="IPR010982">
    <property type="entry name" value="Lambda_DNA-bd_dom_sf"/>
</dbReference>
<dbReference type="EMBL" id="JAAGNZ010000002">
    <property type="protein sequence ID" value="NEU69754.1"/>
    <property type="molecule type" value="Genomic_DNA"/>
</dbReference>
<proteinExistence type="predicted"/>
<dbReference type="Gene3D" id="1.10.260.40">
    <property type="entry name" value="lambda repressor-like DNA-binding domains"/>
    <property type="match status" value="1"/>
</dbReference>
<dbReference type="CDD" id="cd00093">
    <property type="entry name" value="HTH_XRE"/>
    <property type="match status" value="1"/>
</dbReference>
<evidence type="ECO:0000313" key="2">
    <source>
        <dbReference type="EMBL" id="NEU69754.1"/>
    </source>
</evidence>
<comment type="caution">
    <text evidence="2">The sequence shown here is derived from an EMBL/GenBank/DDBJ whole genome shotgun (WGS) entry which is preliminary data.</text>
</comment>
<gene>
    <name evidence="2" type="ORF">GK091_22935</name>
</gene>
<dbReference type="AlphaFoldDB" id="A0A6M0INX3"/>
<keyword evidence="3" id="KW-1185">Reference proteome</keyword>
<dbReference type="GO" id="GO:0003677">
    <property type="term" value="F:DNA binding"/>
    <property type="evidence" value="ECO:0007669"/>
    <property type="project" value="InterPro"/>
</dbReference>
<dbReference type="SUPFAM" id="SSF47413">
    <property type="entry name" value="lambda repressor-like DNA-binding domains"/>
    <property type="match status" value="1"/>
</dbReference>
<protein>
    <submittedName>
        <fullName evidence="2">Helix-turn-helix transcriptional regulator</fullName>
    </submittedName>
</protein>
<accession>A0A6M0INX3</accession>